<dbReference type="PANTHER" id="PTHR18964">
    <property type="entry name" value="ROK (REPRESSOR, ORF, KINASE) FAMILY"/>
    <property type="match status" value="1"/>
</dbReference>
<sequence>MHRTRGERLMEYSIGVDIGGTKIAMAIVDQNGKVFYKNTYPTPNTTNLETMKLLNENVLNLIDIANQESMHLVSVGIGSAGQVDYENGKILSGTVNIKDWNNVDIRGFLSQTTKLPIYVDNDANTFVIAEHQLGGGKNVNDIISITLGTGIGGGVVTGGKVLRGAWGGAAELGHLTVKFDGPKCNCGSIGCIETYASGSGIANRMRERLQNVTSEKFSYYKEHPEKLTSKEVFEWYEHDFSEAKEVINLAITALAYGVVNVIHTFNPSTIIFGGGLAESNRWFITEVQKKVKEIGLSSLVKDVEIKVSELGYDAGLIGAAYQVWADK</sequence>
<organism evidence="2 3">
    <name type="scientific">Oceanobacillus chungangensis</name>
    <dbReference type="NCBI Taxonomy" id="1229152"/>
    <lineage>
        <taxon>Bacteria</taxon>
        <taxon>Bacillati</taxon>
        <taxon>Bacillota</taxon>
        <taxon>Bacilli</taxon>
        <taxon>Bacillales</taxon>
        <taxon>Bacillaceae</taxon>
        <taxon>Oceanobacillus</taxon>
    </lineage>
</organism>
<evidence type="ECO:0000313" key="3">
    <source>
        <dbReference type="Proteomes" id="UP000256520"/>
    </source>
</evidence>
<dbReference type="GO" id="GO:0008761">
    <property type="term" value="F:UDP-N-acetylglucosamine 2-epimerase activity"/>
    <property type="evidence" value="ECO:0007669"/>
    <property type="project" value="TreeGrafter"/>
</dbReference>
<evidence type="ECO:0000313" key="2">
    <source>
        <dbReference type="EMBL" id="RDW20665.1"/>
    </source>
</evidence>
<dbReference type="InterPro" id="IPR000600">
    <property type="entry name" value="ROK"/>
</dbReference>
<dbReference type="PROSITE" id="PS01125">
    <property type="entry name" value="ROK"/>
    <property type="match status" value="1"/>
</dbReference>
<gene>
    <name evidence="2" type="ORF">CWR45_05405</name>
</gene>
<accession>A0A3D8Q0Z1</accession>
<dbReference type="EMBL" id="PIOD01000005">
    <property type="protein sequence ID" value="RDW20665.1"/>
    <property type="molecule type" value="Genomic_DNA"/>
</dbReference>
<dbReference type="PANTHER" id="PTHR18964:SF149">
    <property type="entry name" value="BIFUNCTIONAL UDP-N-ACETYLGLUCOSAMINE 2-EPIMERASE_N-ACETYLMANNOSAMINE KINASE"/>
    <property type="match status" value="1"/>
</dbReference>
<name>A0A3D8Q0Z1_9BACI</name>
<evidence type="ECO:0008006" key="4">
    <source>
        <dbReference type="Google" id="ProtNLM"/>
    </source>
</evidence>
<keyword evidence="3" id="KW-1185">Reference proteome</keyword>
<dbReference type="SUPFAM" id="SSF53067">
    <property type="entry name" value="Actin-like ATPase domain"/>
    <property type="match status" value="1"/>
</dbReference>
<comment type="caution">
    <text evidence="2">The sequence shown here is derived from an EMBL/GenBank/DDBJ whole genome shotgun (WGS) entry which is preliminary data.</text>
</comment>
<dbReference type="InterPro" id="IPR043129">
    <property type="entry name" value="ATPase_NBD"/>
</dbReference>
<dbReference type="Gene3D" id="3.30.420.40">
    <property type="match status" value="2"/>
</dbReference>
<dbReference type="Pfam" id="PF00480">
    <property type="entry name" value="ROK"/>
    <property type="match status" value="1"/>
</dbReference>
<evidence type="ECO:0000256" key="1">
    <source>
        <dbReference type="ARBA" id="ARBA00006479"/>
    </source>
</evidence>
<dbReference type="AlphaFoldDB" id="A0A3D8Q0Z1"/>
<dbReference type="OrthoDB" id="9795247at2"/>
<protein>
    <recommendedName>
        <fullName evidence="4">Glucokinase</fullName>
    </recommendedName>
</protein>
<comment type="similarity">
    <text evidence="1">Belongs to the ROK (NagC/XylR) family.</text>
</comment>
<dbReference type="GO" id="GO:0009384">
    <property type="term" value="F:N-acylmannosamine kinase activity"/>
    <property type="evidence" value="ECO:0007669"/>
    <property type="project" value="TreeGrafter"/>
</dbReference>
<dbReference type="InterPro" id="IPR049874">
    <property type="entry name" value="ROK_cs"/>
</dbReference>
<dbReference type="Proteomes" id="UP000256520">
    <property type="component" value="Unassembled WGS sequence"/>
</dbReference>
<proteinExistence type="inferred from homology"/>
<reference evidence="3" key="1">
    <citation type="submission" date="2017-11" db="EMBL/GenBank/DDBJ databases">
        <authorList>
            <person name="Zhu W."/>
        </authorList>
    </citation>
    <scope>NUCLEOTIDE SEQUENCE [LARGE SCALE GENOMIC DNA]</scope>
    <source>
        <strain evidence="3">CAU 1051</strain>
    </source>
</reference>